<dbReference type="InterPro" id="IPR000683">
    <property type="entry name" value="Gfo/Idh/MocA-like_OxRdtase_N"/>
</dbReference>
<evidence type="ECO:0008006" key="5">
    <source>
        <dbReference type="Google" id="ProtNLM"/>
    </source>
</evidence>
<keyword evidence="1" id="KW-0560">Oxidoreductase</keyword>
<dbReference type="Gene3D" id="3.40.50.720">
    <property type="entry name" value="NAD(P)-binding Rossmann-like Domain"/>
    <property type="match status" value="1"/>
</dbReference>
<dbReference type="Gene3D" id="3.30.360.10">
    <property type="entry name" value="Dihydrodipicolinate Reductase, domain 2"/>
    <property type="match status" value="1"/>
</dbReference>
<proteinExistence type="predicted"/>
<dbReference type="GO" id="GO:0016491">
    <property type="term" value="F:oxidoreductase activity"/>
    <property type="evidence" value="ECO:0007669"/>
    <property type="project" value="UniProtKB-KW"/>
</dbReference>
<dbReference type="PANTHER" id="PTHR43818:SF11">
    <property type="entry name" value="BCDNA.GH03377"/>
    <property type="match status" value="1"/>
</dbReference>
<organism evidence="4">
    <name type="scientific">marine metagenome</name>
    <dbReference type="NCBI Taxonomy" id="408172"/>
    <lineage>
        <taxon>unclassified sequences</taxon>
        <taxon>metagenomes</taxon>
        <taxon>ecological metagenomes</taxon>
    </lineage>
</organism>
<dbReference type="GO" id="GO:0000166">
    <property type="term" value="F:nucleotide binding"/>
    <property type="evidence" value="ECO:0007669"/>
    <property type="project" value="InterPro"/>
</dbReference>
<name>A0A382D6E0_9ZZZZ</name>
<dbReference type="InterPro" id="IPR055170">
    <property type="entry name" value="GFO_IDH_MocA-like_dom"/>
</dbReference>
<gene>
    <name evidence="4" type="ORF">METZ01_LOCUS186458</name>
</gene>
<reference evidence="4" key="1">
    <citation type="submission" date="2018-05" db="EMBL/GenBank/DDBJ databases">
        <authorList>
            <person name="Lanie J.A."/>
            <person name="Ng W.-L."/>
            <person name="Kazmierczak K.M."/>
            <person name="Andrzejewski T.M."/>
            <person name="Davidsen T.M."/>
            <person name="Wayne K.J."/>
            <person name="Tettelin H."/>
            <person name="Glass J.I."/>
            <person name="Rusch D."/>
            <person name="Podicherti R."/>
            <person name="Tsui H.-C.T."/>
            <person name="Winkler M.E."/>
        </authorList>
    </citation>
    <scope>NUCLEOTIDE SEQUENCE</scope>
</reference>
<dbReference type="Pfam" id="PF01408">
    <property type="entry name" value="GFO_IDH_MocA"/>
    <property type="match status" value="1"/>
</dbReference>
<dbReference type="Pfam" id="PF22725">
    <property type="entry name" value="GFO_IDH_MocA_C3"/>
    <property type="match status" value="1"/>
</dbReference>
<feature type="domain" description="GFO/IDH/MocA-like oxidoreductase" evidence="3">
    <location>
        <begin position="147"/>
        <end position="272"/>
    </location>
</feature>
<protein>
    <recommendedName>
        <fullName evidence="5">Gfo/Idh/MocA-like oxidoreductase N-terminal domain-containing protein</fullName>
    </recommendedName>
</protein>
<dbReference type="PANTHER" id="PTHR43818">
    <property type="entry name" value="BCDNA.GH03377"/>
    <property type="match status" value="1"/>
</dbReference>
<dbReference type="SUPFAM" id="SSF51735">
    <property type="entry name" value="NAD(P)-binding Rossmann-fold domains"/>
    <property type="match status" value="1"/>
</dbReference>
<dbReference type="InterPro" id="IPR036291">
    <property type="entry name" value="NAD(P)-bd_dom_sf"/>
</dbReference>
<evidence type="ECO:0000313" key="4">
    <source>
        <dbReference type="EMBL" id="SVB33604.1"/>
    </source>
</evidence>
<evidence type="ECO:0000259" key="3">
    <source>
        <dbReference type="Pfam" id="PF22725"/>
    </source>
</evidence>
<evidence type="ECO:0000256" key="1">
    <source>
        <dbReference type="ARBA" id="ARBA00023002"/>
    </source>
</evidence>
<dbReference type="EMBL" id="UINC01037708">
    <property type="protein sequence ID" value="SVB33604.1"/>
    <property type="molecule type" value="Genomic_DNA"/>
</dbReference>
<dbReference type="InterPro" id="IPR050463">
    <property type="entry name" value="Gfo/Idh/MocA_oxidrdct_glycsds"/>
</dbReference>
<accession>A0A382D6E0</accession>
<dbReference type="AlphaFoldDB" id="A0A382D6E0"/>
<sequence>MSKNDKIRVGVIGPGGAGRGNTLAFATRDDVDLVAAADTSEDSLNALENSMREQVEGYKEDSFKRYLGDYEFIEMLNKEDLDIVGIFSPHSLHDLNIRYALRAGCSVMVEKPMANHVGDAIAVTRMAMARGLHLVIGYQRHYSNTYLTGRKAISDGLIGDIKKFDVYLAQRWGGGGWRGDPRFSGGGQPNDSGSHLQDIFLWMTGFLPQKLHGTTDMVFEDDEGNIVPKSVEINSDSEITMDNGAVGRIKIVGNTHIGFEEWVILEGDGGKLEIKSGVHYTSNDGETQELLYDRPEGYPESKVDQIVGLVKGEYDTNYTSGINGIRTAWLTNSIIEAGKGEDEWNTVDCDLLVEQEGYDRQYVHNLIKECENKNMY</sequence>
<feature type="domain" description="Gfo/Idh/MocA-like oxidoreductase N-terminal" evidence="2">
    <location>
        <begin position="7"/>
        <end position="137"/>
    </location>
</feature>
<dbReference type="SUPFAM" id="SSF55347">
    <property type="entry name" value="Glyceraldehyde-3-phosphate dehydrogenase-like, C-terminal domain"/>
    <property type="match status" value="1"/>
</dbReference>
<evidence type="ECO:0000259" key="2">
    <source>
        <dbReference type="Pfam" id="PF01408"/>
    </source>
</evidence>